<dbReference type="Proteomes" id="UP001620626">
    <property type="component" value="Unassembled WGS sequence"/>
</dbReference>
<dbReference type="InterPro" id="IPR000409">
    <property type="entry name" value="BEACH_dom"/>
</dbReference>
<dbReference type="SMART" id="SM01026">
    <property type="entry name" value="Beach"/>
    <property type="match status" value="1"/>
</dbReference>
<protein>
    <recommendedName>
        <fullName evidence="3">BEACH domain-containing protein</fullName>
    </recommendedName>
</protein>
<evidence type="ECO:0000313" key="5">
    <source>
        <dbReference type="Proteomes" id="UP001620626"/>
    </source>
</evidence>
<evidence type="ECO:0000256" key="2">
    <source>
        <dbReference type="ARBA" id="ARBA00022737"/>
    </source>
</evidence>
<organism evidence="4 5">
    <name type="scientific">Heterodera trifolii</name>
    <dbReference type="NCBI Taxonomy" id="157864"/>
    <lineage>
        <taxon>Eukaryota</taxon>
        <taxon>Metazoa</taxon>
        <taxon>Ecdysozoa</taxon>
        <taxon>Nematoda</taxon>
        <taxon>Chromadorea</taxon>
        <taxon>Rhabditida</taxon>
        <taxon>Tylenchina</taxon>
        <taxon>Tylenchomorpha</taxon>
        <taxon>Tylenchoidea</taxon>
        <taxon>Heteroderidae</taxon>
        <taxon>Heteroderinae</taxon>
        <taxon>Heterodera</taxon>
    </lineage>
</organism>
<sequence>MLQDENTSNFSRDSRPANPAYYGHQLAANIENHQNCLQVLLQRMDSCGWSLVVSGAEHSVADELRKDFSRGAEQCLQVPLSEQYFPPKQWAHLAIVVSRPSLLLKSSNVYNCEVFVNGHSLASQKLQLWWHSADSGGQQPGLNAYIGTLPFFRRGSIRLRWRLASLCLVEEALGANVLRKMVALGVAYTGNYQTDAFPSPAASSRSALIPEENVLLSLTLPTALSLRSMFPCRTDAEMIAALVGISPNDQSTSLRILWNITSCPTPRRALPLGAGADFGPPGWALRFGRLNVPFRARRFLECGQKNIADVKELIPEFFFLPQMFLNENAFDLGIKQNGTRLDGVPLPAWSHGDAHEFVRLHRQALECDFVSEHLHEWVDLIFGYKQTGDASRKPNNDPLTRNATLGFINNFGQIPAQLFKKPHPQRKIFGASPLGIPPPVSSFLGLTVPRLFYHCPEALRVSARPVKELRTAVGEIVVGERGNQPSSCVFETNDVYEITCMVTTDGRQVFAGLSTGTVFVWFLSLSPAPSSVSASLSVSKSLLSARLLPKRATPSA</sequence>
<accession>A0ABD2JYE3</accession>
<proteinExistence type="predicted"/>
<dbReference type="InterPro" id="IPR036372">
    <property type="entry name" value="BEACH_dom_sf"/>
</dbReference>
<dbReference type="PANTHER" id="PTHR46108:SF4">
    <property type="entry name" value="BLUE CHEESE"/>
    <property type="match status" value="1"/>
</dbReference>
<dbReference type="Pfam" id="PF02138">
    <property type="entry name" value="Beach"/>
    <property type="match status" value="1"/>
</dbReference>
<keyword evidence="1" id="KW-0853">WD repeat</keyword>
<dbReference type="PROSITE" id="PS50197">
    <property type="entry name" value="BEACH"/>
    <property type="match status" value="1"/>
</dbReference>
<dbReference type="SUPFAM" id="SSF81837">
    <property type="entry name" value="BEACH domain"/>
    <property type="match status" value="1"/>
</dbReference>
<name>A0ABD2JYE3_9BILA</name>
<keyword evidence="5" id="KW-1185">Reference proteome</keyword>
<evidence type="ECO:0000313" key="4">
    <source>
        <dbReference type="EMBL" id="KAL3095656.1"/>
    </source>
</evidence>
<feature type="domain" description="BEACH" evidence="3">
    <location>
        <begin position="151"/>
        <end position="426"/>
    </location>
</feature>
<dbReference type="Gene3D" id="1.10.1540.10">
    <property type="entry name" value="BEACH domain"/>
    <property type="match status" value="1"/>
</dbReference>
<dbReference type="PANTHER" id="PTHR46108">
    <property type="entry name" value="BLUE CHEESE"/>
    <property type="match status" value="1"/>
</dbReference>
<keyword evidence="2" id="KW-0677">Repeat</keyword>
<reference evidence="4 5" key="1">
    <citation type="submission" date="2024-10" db="EMBL/GenBank/DDBJ databases">
        <authorList>
            <person name="Kim D."/>
        </authorList>
    </citation>
    <scope>NUCLEOTIDE SEQUENCE [LARGE SCALE GENOMIC DNA]</scope>
    <source>
        <strain evidence="4">BH-2024</strain>
    </source>
</reference>
<comment type="caution">
    <text evidence="4">The sequence shown here is derived from an EMBL/GenBank/DDBJ whole genome shotgun (WGS) entry which is preliminary data.</text>
</comment>
<gene>
    <name evidence="4" type="ORF">niasHT_029159</name>
</gene>
<evidence type="ECO:0000259" key="3">
    <source>
        <dbReference type="PROSITE" id="PS50197"/>
    </source>
</evidence>
<dbReference type="EMBL" id="JBICBT010000878">
    <property type="protein sequence ID" value="KAL3095656.1"/>
    <property type="molecule type" value="Genomic_DNA"/>
</dbReference>
<dbReference type="AlphaFoldDB" id="A0ABD2JYE3"/>
<evidence type="ECO:0000256" key="1">
    <source>
        <dbReference type="ARBA" id="ARBA00022574"/>
    </source>
</evidence>
<dbReference type="InterPro" id="IPR051944">
    <property type="entry name" value="BEACH_domain_protein"/>
</dbReference>